<dbReference type="CDD" id="cd00567">
    <property type="entry name" value="ACAD"/>
    <property type="match status" value="1"/>
</dbReference>
<comment type="similarity">
    <text evidence="2">Belongs to the acyl-CoA dehydrogenase family.</text>
</comment>
<comment type="cofactor">
    <cofactor evidence="1">
        <name>FAD</name>
        <dbReference type="ChEBI" id="CHEBI:57692"/>
    </cofactor>
</comment>
<dbReference type="InterPro" id="IPR013786">
    <property type="entry name" value="AcylCoA_DH/ox_N"/>
</dbReference>
<keyword evidence="9" id="KW-1185">Reference proteome</keyword>
<dbReference type="InterPro" id="IPR037069">
    <property type="entry name" value="AcylCoA_DH/ox_N_sf"/>
</dbReference>
<evidence type="ECO:0000259" key="7">
    <source>
        <dbReference type="Pfam" id="PF02771"/>
    </source>
</evidence>
<dbReference type="Gene3D" id="1.10.540.10">
    <property type="entry name" value="Acyl-CoA dehydrogenase/oxidase, N-terminal domain"/>
    <property type="match status" value="1"/>
</dbReference>
<evidence type="ECO:0000313" key="8">
    <source>
        <dbReference type="EMBL" id="GAA5061360.1"/>
    </source>
</evidence>
<organism evidence="8 9">
    <name type="scientific">Nocardia callitridis</name>
    <dbReference type="NCBI Taxonomy" id="648753"/>
    <lineage>
        <taxon>Bacteria</taxon>
        <taxon>Bacillati</taxon>
        <taxon>Actinomycetota</taxon>
        <taxon>Actinomycetes</taxon>
        <taxon>Mycobacteriales</taxon>
        <taxon>Nocardiaceae</taxon>
        <taxon>Nocardia</taxon>
    </lineage>
</organism>
<dbReference type="EMBL" id="BAABJM010000004">
    <property type="protein sequence ID" value="GAA5061360.1"/>
    <property type="molecule type" value="Genomic_DNA"/>
</dbReference>
<proteinExistence type="inferred from homology"/>
<keyword evidence="3" id="KW-0285">Flavoprotein</keyword>
<evidence type="ECO:0000256" key="2">
    <source>
        <dbReference type="ARBA" id="ARBA00009347"/>
    </source>
</evidence>
<name>A0ABP9KPB6_9NOCA</name>
<dbReference type="PANTHER" id="PTHR43884">
    <property type="entry name" value="ACYL-COA DEHYDROGENASE"/>
    <property type="match status" value="1"/>
</dbReference>
<evidence type="ECO:0000256" key="4">
    <source>
        <dbReference type="ARBA" id="ARBA00022827"/>
    </source>
</evidence>
<evidence type="ECO:0000259" key="6">
    <source>
        <dbReference type="Pfam" id="PF00441"/>
    </source>
</evidence>
<keyword evidence="5" id="KW-0560">Oxidoreductase</keyword>
<feature type="domain" description="Acyl-CoA dehydrogenase/oxidase N-terminal" evidence="7">
    <location>
        <begin position="7"/>
        <end position="88"/>
    </location>
</feature>
<dbReference type="Pfam" id="PF00441">
    <property type="entry name" value="Acyl-CoA_dh_1"/>
    <property type="match status" value="1"/>
</dbReference>
<dbReference type="Proteomes" id="UP001500603">
    <property type="component" value="Unassembled WGS sequence"/>
</dbReference>
<feature type="domain" description="Acyl-CoA dehydrogenase/oxidase C-terminal" evidence="6">
    <location>
        <begin position="241"/>
        <end position="366"/>
    </location>
</feature>
<dbReference type="SUPFAM" id="SSF47203">
    <property type="entry name" value="Acyl-CoA dehydrogenase C-terminal domain-like"/>
    <property type="match status" value="1"/>
</dbReference>
<evidence type="ECO:0000256" key="1">
    <source>
        <dbReference type="ARBA" id="ARBA00001974"/>
    </source>
</evidence>
<dbReference type="Pfam" id="PF02771">
    <property type="entry name" value="Acyl-CoA_dh_N"/>
    <property type="match status" value="1"/>
</dbReference>
<dbReference type="RefSeq" id="WP_345497484.1">
    <property type="nucleotide sequence ID" value="NZ_BAABJM010000004.1"/>
</dbReference>
<reference evidence="9" key="1">
    <citation type="journal article" date="2019" name="Int. J. Syst. Evol. Microbiol.">
        <title>The Global Catalogue of Microorganisms (GCM) 10K type strain sequencing project: providing services to taxonomists for standard genome sequencing and annotation.</title>
        <authorList>
            <consortium name="The Broad Institute Genomics Platform"/>
            <consortium name="The Broad Institute Genome Sequencing Center for Infectious Disease"/>
            <person name="Wu L."/>
            <person name="Ma J."/>
        </authorList>
    </citation>
    <scope>NUCLEOTIDE SEQUENCE [LARGE SCALE GENOMIC DNA]</scope>
    <source>
        <strain evidence="9">JCM 18298</strain>
    </source>
</reference>
<protein>
    <submittedName>
        <fullName evidence="8">Acyl-CoA dehydrogenase family protein</fullName>
    </submittedName>
</protein>
<evidence type="ECO:0000313" key="9">
    <source>
        <dbReference type="Proteomes" id="UP001500603"/>
    </source>
</evidence>
<evidence type="ECO:0000256" key="3">
    <source>
        <dbReference type="ARBA" id="ARBA00022630"/>
    </source>
</evidence>
<dbReference type="InterPro" id="IPR009100">
    <property type="entry name" value="AcylCoA_DH/oxidase_NM_dom_sf"/>
</dbReference>
<dbReference type="InterPro" id="IPR046373">
    <property type="entry name" value="Acyl-CoA_Oxase/DH_mid-dom_sf"/>
</dbReference>
<dbReference type="InterPro" id="IPR036250">
    <property type="entry name" value="AcylCo_DH-like_C"/>
</dbReference>
<gene>
    <name evidence="8" type="ORF">GCM10023318_43820</name>
</gene>
<dbReference type="PANTHER" id="PTHR43884:SF20">
    <property type="entry name" value="ACYL-COA DEHYDROGENASE FADE28"/>
    <property type="match status" value="1"/>
</dbReference>
<dbReference type="Gene3D" id="1.20.140.10">
    <property type="entry name" value="Butyryl-CoA Dehydrogenase, subunit A, domain 3"/>
    <property type="match status" value="1"/>
</dbReference>
<accession>A0ABP9KPB6</accession>
<dbReference type="SUPFAM" id="SSF56645">
    <property type="entry name" value="Acyl-CoA dehydrogenase NM domain-like"/>
    <property type="match status" value="1"/>
</dbReference>
<comment type="caution">
    <text evidence="8">The sequence shown here is derived from an EMBL/GenBank/DDBJ whole genome shotgun (WGS) entry which is preliminary data.</text>
</comment>
<dbReference type="Gene3D" id="2.40.110.10">
    <property type="entry name" value="Butyryl-CoA Dehydrogenase, subunit A, domain 2"/>
    <property type="match status" value="1"/>
</dbReference>
<sequence length="378" mass="41075">MTPTASAERELFLSTTRAFLDRHGSTGATRALHAAGASFEREYWRAAAGLGWSSMLVPEEFGGGSVSGRPLADLAAVAECVGRAVAPGPLHPVNIVLAGLVRSAPESHTALIEGLVSGRLVASWAVYEPGRRFDPHSARGVTASVIESGYRIEGVKDRVEAGADSDVFLVTAELDETVRQFVIPRDAPGIRLDPQESIDLTKRYARVTFENVSIPATALLGTARDARSVIAHQRRVAIAVQCAETVGLLDEVLDMTTNWMTERYSFGRPLASYQALKHRLADMTMWAYACRAVTSAAIAAVDAGRADADECLSAAKSYLGEHVPRAIQECIQLHGGIGVTWEHDLHLYLRRATLYRMMLGTPSEHHRALYRREEEATV</sequence>
<dbReference type="InterPro" id="IPR009075">
    <property type="entry name" value="AcylCo_DH/oxidase_C"/>
</dbReference>
<evidence type="ECO:0000256" key="5">
    <source>
        <dbReference type="ARBA" id="ARBA00023002"/>
    </source>
</evidence>
<keyword evidence="4" id="KW-0274">FAD</keyword>